<feature type="signal peptide" evidence="1">
    <location>
        <begin position="1"/>
        <end position="24"/>
    </location>
</feature>
<reference evidence="3" key="2">
    <citation type="submission" date="2013-04" db="EMBL/GenBank/DDBJ databases">
        <title>Genomic mechanisms accounting for the adaptation to parasitism in nematode-trapping fungi.</title>
        <authorList>
            <person name="Ahren D.G."/>
        </authorList>
    </citation>
    <scope>NUCLEOTIDE SEQUENCE [LARGE SCALE GENOMIC DNA]</scope>
    <source>
        <strain evidence="3">CBS 200.50</strain>
    </source>
</reference>
<comment type="caution">
    <text evidence="2">The sequence shown here is derived from an EMBL/GenBank/DDBJ whole genome shotgun (WGS) entry which is preliminary data.</text>
</comment>
<evidence type="ECO:0000256" key="1">
    <source>
        <dbReference type="SAM" id="SignalP"/>
    </source>
</evidence>
<gene>
    <name evidence="2" type="ORF">H072_3394</name>
</gene>
<organism evidence="2 3">
    <name type="scientific">Dactylellina haptotyla (strain CBS 200.50)</name>
    <name type="common">Nematode-trapping fungus</name>
    <name type="synonym">Monacrosporium haptotylum</name>
    <dbReference type="NCBI Taxonomy" id="1284197"/>
    <lineage>
        <taxon>Eukaryota</taxon>
        <taxon>Fungi</taxon>
        <taxon>Dikarya</taxon>
        <taxon>Ascomycota</taxon>
        <taxon>Pezizomycotina</taxon>
        <taxon>Orbiliomycetes</taxon>
        <taxon>Orbiliales</taxon>
        <taxon>Orbiliaceae</taxon>
        <taxon>Dactylellina</taxon>
    </lineage>
</organism>
<keyword evidence="3" id="KW-1185">Reference proteome</keyword>
<dbReference type="OrthoDB" id="5393494at2759"/>
<dbReference type="HOGENOM" id="CLU_440050_0_0_1"/>
<accession>S8C4H7</accession>
<dbReference type="OMA" id="TITETTW"/>
<evidence type="ECO:0000313" key="2">
    <source>
        <dbReference type="EMBL" id="EPS42597.1"/>
    </source>
</evidence>
<keyword evidence="1" id="KW-0732">Signal</keyword>
<proteinExistence type="predicted"/>
<dbReference type="EMBL" id="AQGS01000107">
    <property type="protein sequence ID" value="EPS42597.1"/>
    <property type="molecule type" value="Genomic_DNA"/>
</dbReference>
<protein>
    <submittedName>
        <fullName evidence="2">Uncharacterized protein</fullName>
    </submittedName>
</protein>
<sequence>MRTISNRICFTVFYCILARNLALAKGAINNTPVTTVVEFVTEAPTVTSYLDERQPSCGQTLGFCSNVLSTWTDASGPKITAGEVFAIEVQVLVDVPELQEPQYLAMAPPYVIFYNGANIPGWYFDDDDNIFFEGTGIRLGIATVDGPDGGKRKRNAKREAFDTIVAGAKHAGKGSKTYVKWAYGQPAAHLGDWDWPLSLMAVDESGNVPNLTYMGCYEEVPEYNATIWQLEAAFNPWEFFQTNTLTNLVPESCHPVSLLPKTGIITGSSATPTPEWSSLKIRVDFGNERKRDMSEYYLAEDDTGVWYIGETADPENIPTNFNYNMTRFLVSQETGHELIVKVSPSGGKDRVTINRFEVLGNGTVLPLVDNMVFPVWYIACPYNDGTTDYFFGAVYNPSAYLQQYPGCIEVFFVGDVNPAPTESTTVAPTESTTVASVTTLTGVEPNTSGCNSLDYSLAYSTTGITNVFATACFCWSWAATTIESTYTMDCTATLNFQFPSITVIPVGQYTPRAPPDFSAGRVVPDRRLLARSTPPPVTEVMPVPTPPGYASMTSTFIYGACSQFLNDHGISPLVLHTVTTEKTVVATTMIPVTKVQTVCIQELYISEISLTTSVIVVCPTA</sequence>
<dbReference type="AlphaFoldDB" id="S8C4H7"/>
<dbReference type="Proteomes" id="UP000015100">
    <property type="component" value="Unassembled WGS sequence"/>
</dbReference>
<name>S8C4H7_DACHA</name>
<evidence type="ECO:0000313" key="3">
    <source>
        <dbReference type="Proteomes" id="UP000015100"/>
    </source>
</evidence>
<reference evidence="2 3" key="1">
    <citation type="journal article" date="2013" name="PLoS Genet.">
        <title>Genomic mechanisms accounting for the adaptation to parasitism in nematode-trapping fungi.</title>
        <authorList>
            <person name="Meerupati T."/>
            <person name="Andersson K.M."/>
            <person name="Friman E."/>
            <person name="Kumar D."/>
            <person name="Tunlid A."/>
            <person name="Ahren D."/>
        </authorList>
    </citation>
    <scope>NUCLEOTIDE SEQUENCE [LARGE SCALE GENOMIC DNA]</scope>
    <source>
        <strain evidence="2 3">CBS 200.50</strain>
    </source>
</reference>
<feature type="chain" id="PRO_5004561636" evidence="1">
    <location>
        <begin position="25"/>
        <end position="621"/>
    </location>
</feature>